<gene>
    <name evidence="3" type="primary">spoVAA</name>
    <name evidence="3" type="ORF">GCA01S_020_00130</name>
</gene>
<dbReference type="InterPro" id="IPR038548">
    <property type="entry name" value="SporV_AA_N_sf"/>
</dbReference>
<name>A0A023DDV4_9BACL</name>
<dbReference type="EMBL" id="BAWO01000020">
    <property type="protein sequence ID" value="GAJ39412.1"/>
    <property type="molecule type" value="Genomic_DNA"/>
</dbReference>
<evidence type="ECO:0000256" key="1">
    <source>
        <dbReference type="SAM" id="Phobius"/>
    </source>
</evidence>
<dbReference type="AlphaFoldDB" id="A0A023DDV4"/>
<keyword evidence="1" id="KW-0812">Transmembrane</keyword>
<sequence>MGETVFIKLRHRVQVKPNAAITVGDVAQVMATDSGMAKQLQTIPLYQIQPSDKNIVIIDVMKVVRAVLQADRSLDVQTVGPSQTIIEVVYEKRRFSTAYFLLIWLLLFVGSAMAIMNFHEDVSMQQVHQHLYEIITGKKVDKPLLLQIPYSLGLGIGMILFFNYVFRKRINEEPSPLEVEMFNYQQSIDQYVILHENKESMRKIDDD</sequence>
<evidence type="ECO:0000313" key="3">
    <source>
        <dbReference type="EMBL" id="GAJ39412.1"/>
    </source>
</evidence>
<accession>A0A023DDV4</accession>
<dbReference type="OrthoDB" id="9782754at2"/>
<protein>
    <submittedName>
        <fullName evidence="3">Stage V sporulation protein AA</fullName>
    </submittedName>
</protein>
<feature type="transmembrane region" description="Helical" evidence="1">
    <location>
        <begin position="148"/>
        <end position="166"/>
    </location>
</feature>
<dbReference type="Proteomes" id="UP000023561">
    <property type="component" value="Unassembled WGS sequence"/>
</dbReference>
<evidence type="ECO:0000259" key="2">
    <source>
        <dbReference type="Pfam" id="PF12164"/>
    </source>
</evidence>
<proteinExistence type="predicted"/>
<organism evidence="3 4">
    <name type="scientific">Parageobacillus caldoxylosilyticus NBRC 107762</name>
    <dbReference type="NCBI Taxonomy" id="1220594"/>
    <lineage>
        <taxon>Bacteria</taxon>
        <taxon>Bacillati</taxon>
        <taxon>Bacillota</taxon>
        <taxon>Bacilli</taxon>
        <taxon>Bacillales</taxon>
        <taxon>Anoxybacillaceae</taxon>
        <taxon>Saccharococcus</taxon>
    </lineage>
</organism>
<evidence type="ECO:0000313" key="4">
    <source>
        <dbReference type="Proteomes" id="UP000023561"/>
    </source>
</evidence>
<dbReference type="GeneID" id="301194151"/>
<comment type="caution">
    <text evidence="3">The sequence shown here is derived from an EMBL/GenBank/DDBJ whole genome shotgun (WGS) entry which is preliminary data.</text>
</comment>
<keyword evidence="1" id="KW-0472">Membrane</keyword>
<reference evidence="3 4" key="1">
    <citation type="submission" date="2014-04" db="EMBL/GenBank/DDBJ databases">
        <title>Whole genome shotgun sequence of Geobacillus caldoxylosilyticus NBRC 107762.</title>
        <authorList>
            <person name="Hosoyama A."/>
            <person name="Hosoyama Y."/>
            <person name="Katano-Makiyama Y."/>
            <person name="Tsuchikane K."/>
            <person name="Ohji S."/>
            <person name="Ichikawa N."/>
            <person name="Yamazoe A."/>
            <person name="Fujita N."/>
        </authorList>
    </citation>
    <scope>NUCLEOTIDE SEQUENCE [LARGE SCALE GENOMIC DNA]</scope>
    <source>
        <strain evidence="3 4">NBRC 107762</strain>
    </source>
</reference>
<dbReference type="InterPro" id="IPR021997">
    <property type="entry name" value="SporV_AA"/>
</dbReference>
<dbReference type="Gene3D" id="2.60.480.10">
    <property type="entry name" value="eubacterium ventriosum atcc domain"/>
    <property type="match status" value="1"/>
</dbReference>
<keyword evidence="4" id="KW-1185">Reference proteome</keyword>
<feature type="domain" description="Stage V sporulation protein AA" evidence="2">
    <location>
        <begin position="3"/>
        <end position="91"/>
    </location>
</feature>
<feature type="transmembrane region" description="Helical" evidence="1">
    <location>
        <begin position="98"/>
        <end position="118"/>
    </location>
</feature>
<dbReference type="Pfam" id="PF12164">
    <property type="entry name" value="SporV_AA"/>
    <property type="match status" value="1"/>
</dbReference>
<keyword evidence="1" id="KW-1133">Transmembrane helix</keyword>
<dbReference type="RefSeq" id="WP_017435282.1">
    <property type="nucleotide sequence ID" value="NZ_BAWO01000020.1"/>
</dbReference>